<evidence type="ECO:0000313" key="4">
    <source>
        <dbReference type="EMBL" id="GLB85034.1"/>
    </source>
</evidence>
<evidence type="ECO:0000313" key="6">
    <source>
        <dbReference type="Proteomes" id="UP001064782"/>
    </source>
</evidence>
<dbReference type="GO" id="GO:0016616">
    <property type="term" value="F:oxidoreductase activity, acting on the CH-OH group of donors, NAD or NADP as acceptor"/>
    <property type="evidence" value="ECO:0007669"/>
    <property type="project" value="TreeGrafter"/>
</dbReference>
<keyword evidence="6" id="KW-1185">Reference proteome</keyword>
<dbReference type="InterPro" id="IPR020904">
    <property type="entry name" value="Sc_DH/Rdtase_CS"/>
</dbReference>
<accession>A0A9P3UZH4</accession>
<keyword evidence="2" id="KW-0560">Oxidoreductase</keyword>
<dbReference type="SUPFAM" id="SSF51735">
    <property type="entry name" value="NAD(P)-binding Rossmann-fold domains"/>
    <property type="match status" value="1"/>
</dbReference>
<dbReference type="PRINTS" id="PR00080">
    <property type="entry name" value="SDRFAMILY"/>
</dbReference>
<gene>
    <name evidence="5" type="ORF">Mkiyose1413_23650</name>
    <name evidence="4" type="ORF">SRL2020028_42900</name>
</gene>
<dbReference type="Pfam" id="PF13561">
    <property type="entry name" value="adh_short_C2"/>
    <property type="match status" value="1"/>
</dbReference>
<proteinExistence type="inferred from homology"/>
<dbReference type="EMBL" id="BRXE01000070">
    <property type="protein sequence ID" value="GLB85034.1"/>
    <property type="molecule type" value="Genomic_DNA"/>
</dbReference>
<dbReference type="EMBL" id="BRZI01000014">
    <property type="protein sequence ID" value="GLD30482.1"/>
    <property type="molecule type" value="Genomic_DNA"/>
</dbReference>
<evidence type="ECO:0000256" key="2">
    <source>
        <dbReference type="ARBA" id="ARBA00023002"/>
    </source>
</evidence>
<dbReference type="PANTHER" id="PTHR42760:SF133">
    <property type="entry name" value="3-OXOACYL-[ACYL-CARRIER-PROTEIN] REDUCTASE"/>
    <property type="match status" value="1"/>
</dbReference>
<feature type="compositionally biased region" description="Low complexity" evidence="3">
    <location>
        <begin position="290"/>
        <end position="303"/>
    </location>
</feature>
<feature type="region of interest" description="Disordered" evidence="3">
    <location>
        <begin position="282"/>
        <end position="303"/>
    </location>
</feature>
<dbReference type="AlphaFoldDB" id="A0A9P3UZH4"/>
<dbReference type="PRINTS" id="PR00081">
    <property type="entry name" value="GDHRDH"/>
</dbReference>
<dbReference type="PANTHER" id="PTHR42760">
    <property type="entry name" value="SHORT-CHAIN DEHYDROGENASES/REDUCTASES FAMILY MEMBER"/>
    <property type="match status" value="1"/>
</dbReference>
<reference evidence="5" key="1">
    <citation type="submission" date="2022-08" db="EMBL/GenBank/DDBJ databases">
        <title>Mycobacterium kiyosense sp. nov., scotochromogenic slow-glowing species isolated from respiratory specimens.</title>
        <authorList>
            <person name="Fukano H."/>
            <person name="Kazumi Y."/>
            <person name="Sakagami N."/>
            <person name="Ato M."/>
            <person name="Mitarai S."/>
            <person name="Hoshino Y."/>
        </authorList>
    </citation>
    <scope>NUCLEOTIDE SEQUENCE</scope>
    <source>
        <strain evidence="5">1413</strain>
        <strain evidence="4">SRL2020-028</strain>
    </source>
</reference>
<comment type="caution">
    <text evidence="5">The sequence shown here is derived from an EMBL/GenBank/DDBJ whole genome shotgun (WGS) entry which is preliminary data.</text>
</comment>
<organism evidence="5 6">
    <name type="scientific">Mycobacterium kiyosense</name>
    <dbReference type="NCBI Taxonomy" id="2871094"/>
    <lineage>
        <taxon>Bacteria</taxon>
        <taxon>Bacillati</taxon>
        <taxon>Actinomycetota</taxon>
        <taxon>Actinomycetes</taxon>
        <taxon>Mycobacteriales</taxon>
        <taxon>Mycobacteriaceae</taxon>
        <taxon>Mycobacterium</taxon>
    </lineage>
</organism>
<dbReference type="GO" id="GO:0048038">
    <property type="term" value="F:quinone binding"/>
    <property type="evidence" value="ECO:0007669"/>
    <property type="project" value="TreeGrafter"/>
</dbReference>
<dbReference type="InterPro" id="IPR002347">
    <property type="entry name" value="SDR_fam"/>
</dbReference>
<name>A0A9P3UZH4_9MYCO</name>
<dbReference type="CDD" id="cd05233">
    <property type="entry name" value="SDR_c"/>
    <property type="match status" value="1"/>
</dbReference>
<dbReference type="PROSITE" id="PS00061">
    <property type="entry name" value="ADH_SHORT"/>
    <property type="match status" value="1"/>
</dbReference>
<dbReference type="Gene3D" id="3.40.50.720">
    <property type="entry name" value="NAD(P)-binding Rossmann-like Domain"/>
    <property type="match status" value="1"/>
</dbReference>
<evidence type="ECO:0000256" key="3">
    <source>
        <dbReference type="SAM" id="MobiDB-lite"/>
    </source>
</evidence>
<comment type="similarity">
    <text evidence="1">Belongs to the short-chain dehydrogenases/reductases (SDR) family.</text>
</comment>
<sequence length="303" mass="31639">MGLAGRVVVVAGAAGGGIGTTVTRMVAEAGATVIGVSRGQDNLDRHLRPLVDQGLPVVPVAADVSTDDGVEVAIGAARRAEGELHGLVNVAGGADPSTWMPSTRVNRSDWRDLFARNLETMFFMSQAVAAELKSRRRPGSIVSISSISGMNTAPFHIAYGTAKAAIVAVTRTMAAELACDEDGGGAIRVNAVAPGVTETPASRTYTDDDPERDRRAIAMGRRGRPEEVAGAILFLLSDLSSYITGQTLLVDGGLNLKWGHLGADNTSLFLKDESFRAAIKRWDQRGEAGRSGSPPGDSSGSQL</sequence>
<evidence type="ECO:0000256" key="1">
    <source>
        <dbReference type="ARBA" id="ARBA00006484"/>
    </source>
</evidence>
<dbReference type="Proteomes" id="UP001165663">
    <property type="component" value="Unassembled WGS sequence"/>
</dbReference>
<evidence type="ECO:0000313" key="5">
    <source>
        <dbReference type="EMBL" id="GLD30482.1"/>
    </source>
</evidence>
<dbReference type="GO" id="GO:0006633">
    <property type="term" value="P:fatty acid biosynthetic process"/>
    <property type="evidence" value="ECO:0007669"/>
    <property type="project" value="TreeGrafter"/>
</dbReference>
<dbReference type="InterPro" id="IPR036291">
    <property type="entry name" value="NAD(P)-bd_dom_sf"/>
</dbReference>
<protein>
    <submittedName>
        <fullName evidence="5">Oxidoreductase</fullName>
    </submittedName>
</protein>
<dbReference type="Proteomes" id="UP001064782">
    <property type="component" value="Unassembled WGS sequence"/>
</dbReference>
<dbReference type="FunFam" id="3.40.50.720:FF:000084">
    <property type="entry name" value="Short-chain dehydrogenase reductase"/>
    <property type="match status" value="1"/>
</dbReference>